<dbReference type="AlphaFoldDB" id="A0AAD5JD95"/>
<dbReference type="PANTHER" id="PTHR48449:SF1">
    <property type="entry name" value="DUF1985 DOMAIN-CONTAINING PROTEIN"/>
    <property type="match status" value="1"/>
</dbReference>
<proteinExistence type="predicted"/>
<comment type="caution">
    <text evidence="1">The sequence shown here is derived from an EMBL/GenBank/DDBJ whole genome shotgun (WGS) entry which is preliminary data.</text>
</comment>
<organism evidence="1 2">
    <name type="scientific">Acer negundo</name>
    <name type="common">Box elder</name>
    <dbReference type="NCBI Taxonomy" id="4023"/>
    <lineage>
        <taxon>Eukaryota</taxon>
        <taxon>Viridiplantae</taxon>
        <taxon>Streptophyta</taxon>
        <taxon>Embryophyta</taxon>
        <taxon>Tracheophyta</taxon>
        <taxon>Spermatophyta</taxon>
        <taxon>Magnoliopsida</taxon>
        <taxon>eudicotyledons</taxon>
        <taxon>Gunneridae</taxon>
        <taxon>Pentapetalae</taxon>
        <taxon>rosids</taxon>
        <taxon>malvids</taxon>
        <taxon>Sapindales</taxon>
        <taxon>Sapindaceae</taxon>
        <taxon>Hippocastanoideae</taxon>
        <taxon>Acereae</taxon>
        <taxon>Acer</taxon>
    </lineage>
</organism>
<accession>A0AAD5JD95</accession>
<dbReference type="Proteomes" id="UP001064489">
    <property type="component" value="Chromosome 1"/>
</dbReference>
<evidence type="ECO:0000313" key="1">
    <source>
        <dbReference type="EMBL" id="KAI9194732.1"/>
    </source>
</evidence>
<reference evidence="1" key="2">
    <citation type="submission" date="2023-02" db="EMBL/GenBank/DDBJ databases">
        <authorList>
            <person name="Swenson N.G."/>
            <person name="Wegrzyn J.L."/>
            <person name="Mcevoy S.L."/>
        </authorList>
    </citation>
    <scope>NUCLEOTIDE SEQUENCE</scope>
    <source>
        <strain evidence="1">91603</strain>
        <tissue evidence="1">Leaf</tissue>
    </source>
</reference>
<keyword evidence="2" id="KW-1185">Reference proteome</keyword>
<evidence type="ECO:0008006" key="3">
    <source>
        <dbReference type="Google" id="ProtNLM"/>
    </source>
</evidence>
<name>A0AAD5JD95_ACENE</name>
<reference evidence="1" key="1">
    <citation type="journal article" date="2022" name="Plant J.">
        <title>Strategies of tolerance reflected in two North American maple genomes.</title>
        <authorList>
            <person name="McEvoy S.L."/>
            <person name="Sezen U.U."/>
            <person name="Trouern-Trend A."/>
            <person name="McMahon S.M."/>
            <person name="Schaberg P.G."/>
            <person name="Yang J."/>
            <person name="Wegrzyn J.L."/>
            <person name="Swenson N.G."/>
        </authorList>
    </citation>
    <scope>NUCLEOTIDE SEQUENCE</scope>
    <source>
        <strain evidence="1">91603</strain>
    </source>
</reference>
<sequence length="448" mass="51449">MENNLYARHFENQPAYASLFETFKRLTDKQGKDGMKMANLLVIGYILYIIDTRDRVPLWMFALVDDDEAFKGFPWGSYVYSLTLHWLQNAIHKNHHNLKPSNEADKNESASKAIETVVEGEVDMIPTPAEKQQTYYKSIDMDFVCSIFIHRGCLAKAYRTESINDDQRTLFPNNESLETSPNPNGMDNLDPKEVTYKRMCGMMTKVLFDVLPKVLPQALNDVLPKVFSQALNDILLKVMLAFIEKSMHQNLYNVYGNASDFADKKDKTEEVFNKDFEAANPDGHASKVNEFEENLYNVHGTASDLIDKKDIPEEVDNKDIEAPKPDEHAPKVDEFEVAVETCTGSPIGCKSTIDLKSYRSPVPKLMVPTVERRIILLDNRSDNYPERDLETVRKRKRSKFLNSLWNDPEQRKKRKRVKTRQLCDISDDDNLLDPKYDALLKTTGDDIS</sequence>
<gene>
    <name evidence="1" type="ORF">LWI28_008792</name>
</gene>
<dbReference type="EMBL" id="JAJSOW010000003">
    <property type="protein sequence ID" value="KAI9194732.1"/>
    <property type="molecule type" value="Genomic_DNA"/>
</dbReference>
<evidence type="ECO:0000313" key="2">
    <source>
        <dbReference type="Proteomes" id="UP001064489"/>
    </source>
</evidence>
<protein>
    <recommendedName>
        <fullName evidence="3">DUF1985 domain-containing protein</fullName>
    </recommendedName>
</protein>
<dbReference type="PANTHER" id="PTHR48449">
    <property type="entry name" value="DUF1985 DOMAIN-CONTAINING PROTEIN"/>
    <property type="match status" value="1"/>
</dbReference>